<name>A0AAX4HXX9_9PEZI</name>
<dbReference type="KEGG" id="cdet:87937466"/>
<dbReference type="AlphaFoldDB" id="A0AAX4HXX9"/>
<dbReference type="RefSeq" id="XP_062773173.1">
    <property type="nucleotide sequence ID" value="XM_062917122.1"/>
</dbReference>
<reference evidence="2" key="1">
    <citation type="journal article" date="2023" name="bioRxiv">
        <title>Complete genome of the Medicago anthracnose fungus, Colletotrichum destructivum, reveals a mini-chromosome-like region within a core chromosome.</title>
        <authorList>
            <person name="Lapalu N."/>
            <person name="Simon A."/>
            <person name="Lu A."/>
            <person name="Plaumann P.-L."/>
            <person name="Amselem J."/>
            <person name="Pigne S."/>
            <person name="Auger A."/>
            <person name="Koch C."/>
            <person name="Dallery J.-F."/>
            <person name="O'Connell R.J."/>
        </authorList>
    </citation>
    <scope>NUCLEOTIDE SEQUENCE [LARGE SCALE GENOMIC DNA]</scope>
    <source>
        <strain evidence="2">CBS 520.97</strain>
    </source>
</reference>
<dbReference type="Proteomes" id="UP001322277">
    <property type="component" value="Chromosome 1"/>
</dbReference>
<protein>
    <submittedName>
        <fullName evidence="1">Uncharacterized protein</fullName>
    </submittedName>
</protein>
<accession>A0AAX4HXX9</accession>
<dbReference type="EMBL" id="CP137305">
    <property type="protein sequence ID" value="WQF75949.1"/>
    <property type="molecule type" value="Genomic_DNA"/>
</dbReference>
<dbReference type="GeneID" id="87937466"/>
<sequence length="70" mass="7941">MRAERICVVDVVASSPKGLFTFLHFTYKRAFWNMVTARSVESVQPVNTVVEIFSVSVRTCGRNSNYIIDP</sequence>
<proteinExistence type="predicted"/>
<organism evidence="1 2">
    <name type="scientific">Colletotrichum destructivum</name>
    <dbReference type="NCBI Taxonomy" id="34406"/>
    <lineage>
        <taxon>Eukaryota</taxon>
        <taxon>Fungi</taxon>
        <taxon>Dikarya</taxon>
        <taxon>Ascomycota</taxon>
        <taxon>Pezizomycotina</taxon>
        <taxon>Sordariomycetes</taxon>
        <taxon>Hypocreomycetidae</taxon>
        <taxon>Glomerellales</taxon>
        <taxon>Glomerellaceae</taxon>
        <taxon>Colletotrichum</taxon>
        <taxon>Colletotrichum destructivum species complex</taxon>
    </lineage>
</organism>
<evidence type="ECO:0000313" key="1">
    <source>
        <dbReference type="EMBL" id="WQF75949.1"/>
    </source>
</evidence>
<gene>
    <name evidence="1" type="ORF">CDEST_00963</name>
</gene>
<keyword evidence="2" id="KW-1185">Reference proteome</keyword>
<evidence type="ECO:0000313" key="2">
    <source>
        <dbReference type="Proteomes" id="UP001322277"/>
    </source>
</evidence>